<keyword evidence="3" id="KW-1185">Reference proteome</keyword>
<feature type="compositionally biased region" description="Low complexity" evidence="1">
    <location>
        <begin position="1"/>
        <end position="26"/>
    </location>
</feature>
<feature type="region of interest" description="Disordered" evidence="1">
    <location>
        <begin position="388"/>
        <end position="479"/>
    </location>
</feature>
<feature type="region of interest" description="Disordered" evidence="1">
    <location>
        <begin position="1161"/>
        <end position="1237"/>
    </location>
</feature>
<dbReference type="InterPro" id="IPR009072">
    <property type="entry name" value="Histone-fold"/>
</dbReference>
<evidence type="ECO:0000313" key="2">
    <source>
        <dbReference type="EMBL" id="CEJ93064.1"/>
    </source>
</evidence>
<dbReference type="AlphaFoldDB" id="A0A0A1TE78"/>
<gene>
    <name evidence="2" type="ORF">VHEMI08679</name>
</gene>
<feature type="compositionally biased region" description="Low complexity" evidence="1">
    <location>
        <begin position="528"/>
        <end position="542"/>
    </location>
</feature>
<dbReference type="Gene3D" id="1.10.20.10">
    <property type="entry name" value="Histone, subunit A"/>
    <property type="match status" value="1"/>
</dbReference>
<proteinExistence type="predicted"/>
<feature type="compositionally biased region" description="Polar residues" evidence="1">
    <location>
        <begin position="1127"/>
        <end position="1137"/>
    </location>
</feature>
<protein>
    <recommendedName>
        <fullName evidence="4">Flo11</fullName>
    </recommendedName>
</protein>
<sequence length="1237" mass="134596">MSRPSSGQPISPRSSRSRAHSISSDRPSTVTHTNLSTPPIVVSPEASFIAGSAASQIVTNDHDSHAAAWYDQNGLEPSQESALVSPASMQLVNGFLDQLLFNILQVSRSVNLSALRPAVSEVLKPKLAKDAIANADEELREYFGGLDEDEYADSQTQQPHEWDLELAWKRMRLRCMVYSSVGDLEEEDEDTYIEQEHLQVGAGQHMDDIISPAVAIFLTSVIEYMGELTLTVAGQAAYQRIRSKSDKELRDGTLRPGDQADQIIVEEMDMERVALDRTLGRLWRGWKKRLRAPADVAQRPYSRQSGHDVSSPRIGTTEESDARLTQEHAGDTIIEDVQPADIPLPISDRDVDEIEVPGLVSYSDDDDDIDIDEDDTFVTRPKSMLSPVLFQNGLPTPHHTSPNTPILSRKRSNSMPTATKGPFFSNQFKTEANGAAAEDEEDEATAEASESQAIVRNSAKAVQQAEGVDDSHWDSDLDEDVVYEQAEVVMSSRISVSSSSSPSRSEAGHMRSHTRDISVQSARIIDVGPRTPSFGSGSPPRSSVDDQSKAKRTSATQDAAAMSSAWAPVERLRSVEAEEKHQPEFDALAEERAKQITRVAELTKQFQAAGALPADADEEAALAARTSSPAQDRQSPIMRASPNVRSVSDAIEPAPRPAPTSEPREVNAAGARSPMTLEKLKTQELDEGFRPPQKLHSASPSVSSFTGRFKPMRTSEDNSSASRSESVARNFEELIQSNQTITYTLTPETMRNLDSPIVAQFPTMGGDAKSPGLRQSPLTAESPSLLKNRDLSSSPVPEEEPAPLTGPIPRAPTGLAISTGRFTGPQAREARAVKDTSTADFAEFIRSTGPANSDYRPGPSANDYRPFPSTRNVTSPVRSPVRSPIRSPTSPGNRSASDNIPSPVPSTASRFQARGAAAEGRNDNRDLIDFIRQGPPIATSNHRIPRHVAPFRTTMDSEEMSGVAGGKAIDATIPDIRYSQSSTNATEQSAQSSMHSNAALLSRSSKLNKMFEDENKPPQRTRRRVPDPYAIDWSDEEEEELMNEYGVPNPEVQQPARSGGPVIRKEESLAEFLQNYDPPSAPTPATNKVPKKKASAPSLMGRFVRNQVKEPPLPIPSIPADRDSRSLHTSGGASTKSGRGYIPIQVNMPAGYGKYGPIDDAPLRPVTTSRSSVPMKKFEPREPAGAGRASETAELAAFLRNSRPPPSSSPAPLMVAPREEEGRGLSKMFGRKKKQFA</sequence>
<feature type="compositionally biased region" description="Polar residues" evidence="1">
    <location>
        <begin position="696"/>
        <end position="706"/>
    </location>
</feature>
<evidence type="ECO:0008006" key="4">
    <source>
        <dbReference type="Google" id="ProtNLM"/>
    </source>
</evidence>
<feature type="compositionally biased region" description="Low complexity" evidence="1">
    <location>
        <begin position="491"/>
        <end position="505"/>
    </location>
</feature>
<feature type="region of interest" description="Disordered" evidence="1">
    <location>
        <begin position="1047"/>
        <end position="1142"/>
    </location>
</feature>
<evidence type="ECO:0000313" key="3">
    <source>
        <dbReference type="Proteomes" id="UP000039046"/>
    </source>
</evidence>
<feature type="compositionally biased region" description="Basic and acidic residues" evidence="1">
    <location>
        <begin position="678"/>
        <end position="689"/>
    </location>
</feature>
<dbReference type="GO" id="GO:0046982">
    <property type="term" value="F:protein heterodimerization activity"/>
    <property type="evidence" value="ECO:0007669"/>
    <property type="project" value="InterPro"/>
</dbReference>
<feature type="region of interest" description="Disordered" evidence="1">
    <location>
        <begin position="1009"/>
        <end position="1030"/>
    </location>
</feature>
<dbReference type="Proteomes" id="UP000039046">
    <property type="component" value="Unassembled WGS sequence"/>
</dbReference>
<organism evidence="2 3">
    <name type="scientific">[Torrubiella] hemipterigena</name>
    <dbReference type="NCBI Taxonomy" id="1531966"/>
    <lineage>
        <taxon>Eukaryota</taxon>
        <taxon>Fungi</taxon>
        <taxon>Dikarya</taxon>
        <taxon>Ascomycota</taxon>
        <taxon>Pezizomycotina</taxon>
        <taxon>Sordariomycetes</taxon>
        <taxon>Hypocreomycetidae</taxon>
        <taxon>Hypocreales</taxon>
        <taxon>Clavicipitaceae</taxon>
        <taxon>Clavicipitaceae incertae sedis</taxon>
        <taxon>'Torrubiella' clade</taxon>
    </lineage>
</organism>
<feature type="region of interest" description="Disordered" evidence="1">
    <location>
        <begin position="297"/>
        <end position="324"/>
    </location>
</feature>
<name>A0A0A1TE78_9HYPO</name>
<feature type="compositionally biased region" description="Polar residues" evidence="1">
    <location>
        <begin position="27"/>
        <end position="37"/>
    </location>
</feature>
<feature type="compositionally biased region" description="Polar residues" evidence="1">
    <location>
        <begin position="886"/>
        <end position="910"/>
    </location>
</feature>
<dbReference type="OrthoDB" id="5382203at2759"/>
<reference evidence="2 3" key="1">
    <citation type="journal article" date="2015" name="Genome Announc.">
        <title>Draft Genome Sequence and Gene Annotation of the Entomopathogenic Fungus Verticillium hemipterigenum.</title>
        <authorList>
            <person name="Horn F."/>
            <person name="Habel A."/>
            <person name="Scharf D.H."/>
            <person name="Dworschak J."/>
            <person name="Brakhage A.A."/>
            <person name="Guthke R."/>
            <person name="Hertweck C."/>
            <person name="Linde J."/>
        </authorList>
    </citation>
    <scope>NUCLEOTIDE SEQUENCE [LARGE SCALE GENOMIC DNA]</scope>
</reference>
<dbReference type="HOGENOM" id="CLU_002983_1_0_1"/>
<feature type="region of interest" description="Disordered" evidence="1">
    <location>
        <begin position="617"/>
        <end position="725"/>
    </location>
</feature>
<dbReference type="STRING" id="1531966.A0A0A1TE78"/>
<accession>A0A0A1TE78</accession>
<feature type="region of interest" description="Disordered" evidence="1">
    <location>
        <begin position="1"/>
        <end position="38"/>
    </location>
</feature>
<feature type="region of interest" description="Disordered" evidence="1">
    <location>
        <begin position="491"/>
        <end position="567"/>
    </location>
</feature>
<evidence type="ECO:0000256" key="1">
    <source>
        <dbReference type="SAM" id="MobiDB-lite"/>
    </source>
</evidence>
<feature type="compositionally biased region" description="Basic and acidic residues" evidence="1">
    <location>
        <begin position="506"/>
        <end position="516"/>
    </location>
</feature>
<feature type="region of interest" description="Disordered" evidence="1">
    <location>
        <begin position="760"/>
        <end position="926"/>
    </location>
</feature>
<dbReference type="EMBL" id="CDHN01000005">
    <property type="protein sequence ID" value="CEJ93064.1"/>
    <property type="molecule type" value="Genomic_DNA"/>
</dbReference>
<feature type="compositionally biased region" description="Polar residues" evidence="1">
    <location>
        <begin position="625"/>
        <end position="634"/>
    </location>
</feature>